<keyword evidence="6" id="KW-1185">Reference proteome</keyword>
<sequence>MVIASPAGQILARRDCDIIRATGIPYADAGRWELPKPSKPAPVRASALSPACPQLPIPRLDAVLPDAFAGIAFAERCQCLSVSAPADARDLPVMVWLHGGSYESGAADMGVLDPSALVREQQVVFVAISYRLGLFGWLGFDGHPANLGALDVIEALRWIAENIAAFGGDPGRVTLFGQSSGGDLTARLMMAGAARGMFHRAIIQSAPLDLPLKTARMRRVMRRVASGALSDEKVSEILSRQARLRKAVRRFGLAGQMPFGPEFGHAPFPIEPQLATAHAEIAPHIPILIGHMRDEAALFLPPFAQGAASVLDAPRRLAVRALTARLYGRPARRFASRHHAAGGYAARFVIDCGGGDWGSAHLADLPLLFPSDDWLGTPLVPREMSAEDLRRIGRPIRRIWADFARDGTVAAPPAEATGLIRLHLP</sequence>
<dbReference type="PANTHER" id="PTHR11559">
    <property type="entry name" value="CARBOXYLESTERASE"/>
    <property type="match status" value="1"/>
</dbReference>
<accession>A0A5C6S2F5</accession>
<evidence type="ECO:0000256" key="3">
    <source>
        <dbReference type="RuleBase" id="RU361235"/>
    </source>
</evidence>
<dbReference type="SUPFAM" id="SSF53474">
    <property type="entry name" value="alpha/beta-Hydrolases"/>
    <property type="match status" value="1"/>
</dbReference>
<gene>
    <name evidence="5" type="ORF">FQV27_10650</name>
</gene>
<protein>
    <recommendedName>
        <fullName evidence="3">Carboxylic ester hydrolase</fullName>
        <ecNumber evidence="3">3.1.1.-</ecNumber>
    </recommendedName>
</protein>
<comment type="similarity">
    <text evidence="1 3">Belongs to the type-B carboxylesterase/lipase family.</text>
</comment>
<dbReference type="Gene3D" id="3.40.50.1820">
    <property type="entry name" value="alpha/beta hydrolase"/>
    <property type="match status" value="1"/>
</dbReference>
<evidence type="ECO:0000256" key="2">
    <source>
        <dbReference type="ARBA" id="ARBA00022801"/>
    </source>
</evidence>
<evidence type="ECO:0000259" key="4">
    <source>
        <dbReference type="Pfam" id="PF00135"/>
    </source>
</evidence>
<dbReference type="InterPro" id="IPR019826">
    <property type="entry name" value="Carboxylesterase_B_AS"/>
</dbReference>
<proteinExistence type="inferred from homology"/>
<dbReference type="InterPro" id="IPR050309">
    <property type="entry name" value="Type-B_Carboxylest/Lipase"/>
</dbReference>
<dbReference type="GO" id="GO:0016787">
    <property type="term" value="F:hydrolase activity"/>
    <property type="evidence" value="ECO:0007669"/>
    <property type="project" value="UniProtKB-KW"/>
</dbReference>
<dbReference type="Pfam" id="PF00135">
    <property type="entry name" value="COesterase"/>
    <property type="match status" value="1"/>
</dbReference>
<comment type="caution">
    <text evidence="5">The sequence shown here is derived from an EMBL/GenBank/DDBJ whole genome shotgun (WGS) entry which is preliminary data.</text>
</comment>
<dbReference type="AlphaFoldDB" id="A0A5C6S2F5"/>
<organism evidence="5 6">
    <name type="scientific">Paracoccus aurantiacus</name>
    <dbReference type="NCBI Taxonomy" id="2599412"/>
    <lineage>
        <taxon>Bacteria</taxon>
        <taxon>Pseudomonadati</taxon>
        <taxon>Pseudomonadota</taxon>
        <taxon>Alphaproteobacteria</taxon>
        <taxon>Rhodobacterales</taxon>
        <taxon>Paracoccaceae</taxon>
        <taxon>Paracoccus</taxon>
    </lineage>
</organism>
<name>A0A5C6S2F5_9RHOB</name>
<dbReference type="InterPro" id="IPR002018">
    <property type="entry name" value="CarbesteraseB"/>
</dbReference>
<evidence type="ECO:0000256" key="1">
    <source>
        <dbReference type="ARBA" id="ARBA00005964"/>
    </source>
</evidence>
<dbReference type="EC" id="3.1.1.-" evidence="3"/>
<evidence type="ECO:0000313" key="5">
    <source>
        <dbReference type="EMBL" id="TXB68789.1"/>
    </source>
</evidence>
<keyword evidence="2 3" id="KW-0378">Hydrolase</keyword>
<evidence type="ECO:0000313" key="6">
    <source>
        <dbReference type="Proteomes" id="UP000321562"/>
    </source>
</evidence>
<dbReference type="Proteomes" id="UP000321562">
    <property type="component" value="Unassembled WGS sequence"/>
</dbReference>
<reference evidence="5 6" key="1">
    <citation type="submission" date="2019-08" db="EMBL/GenBank/DDBJ databases">
        <authorList>
            <person name="Ye J."/>
        </authorList>
    </citation>
    <scope>NUCLEOTIDE SEQUENCE [LARGE SCALE GENOMIC DNA]</scope>
    <source>
        <strain evidence="5 6">TK008</strain>
    </source>
</reference>
<dbReference type="InterPro" id="IPR029058">
    <property type="entry name" value="AB_hydrolase_fold"/>
</dbReference>
<feature type="domain" description="Carboxylesterase type B" evidence="4">
    <location>
        <begin position="23"/>
        <end position="312"/>
    </location>
</feature>
<dbReference type="PROSITE" id="PS00122">
    <property type="entry name" value="CARBOXYLESTERASE_B_1"/>
    <property type="match status" value="1"/>
</dbReference>
<dbReference type="EMBL" id="VOPL01000004">
    <property type="protein sequence ID" value="TXB68789.1"/>
    <property type="molecule type" value="Genomic_DNA"/>
</dbReference>
<dbReference type="OrthoDB" id="9775851at2"/>